<evidence type="ECO:0000313" key="1">
    <source>
        <dbReference type="EMBL" id="KAF7825878.1"/>
    </source>
</evidence>
<proteinExistence type="predicted"/>
<organism evidence="1 2">
    <name type="scientific">Senna tora</name>
    <dbReference type="NCBI Taxonomy" id="362788"/>
    <lineage>
        <taxon>Eukaryota</taxon>
        <taxon>Viridiplantae</taxon>
        <taxon>Streptophyta</taxon>
        <taxon>Embryophyta</taxon>
        <taxon>Tracheophyta</taxon>
        <taxon>Spermatophyta</taxon>
        <taxon>Magnoliopsida</taxon>
        <taxon>eudicotyledons</taxon>
        <taxon>Gunneridae</taxon>
        <taxon>Pentapetalae</taxon>
        <taxon>rosids</taxon>
        <taxon>fabids</taxon>
        <taxon>Fabales</taxon>
        <taxon>Fabaceae</taxon>
        <taxon>Caesalpinioideae</taxon>
        <taxon>Cassia clade</taxon>
        <taxon>Senna</taxon>
    </lineage>
</organism>
<keyword evidence="2" id="KW-1185">Reference proteome</keyword>
<reference evidence="1" key="1">
    <citation type="submission" date="2020-09" db="EMBL/GenBank/DDBJ databases">
        <title>Genome-Enabled Discovery of Anthraquinone Biosynthesis in Senna tora.</title>
        <authorList>
            <person name="Kang S.-H."/>
            <person name="Pandey R.P."/>
            <person name="Lee C.-M."/>
            <person name="Sim J.-S."/>
            <person name="Jeong J.-T."/>
            <person name="Choi B.-S."/>
            <person name="Jung M."/>
            <person name="Ginzburg D."/>
            <person name="Zhao K."/>
            <person name="Won S.Y."/>
            <person name="Oh T.-J."/>
            <person name="Yu Y."/>
            <person name="Kim N.-H."/>
            <person name="Lee O.R."/>
            <person name="Lee T.-H."/>
            <person name="Bashyal P."/>
            <person name="Kim T.-S."/>
            <person name="Lee W.-H."/>
            <person name="Kawkins C."/>
            <person name="Kim C.-K."/>
            <person name="Kim J.S."/>
            <person name="Ahn B.O."/>
            <person name="Rhee S.Y."/>
            <person name="Sohng J.K."/>
        </authorList>
    </citation>
    <scope>NUCLEOTIDE SEQUENCE</scope>
    <source>
        <tissue evidence="1">Leaf</tissue>
    </source>
</reference>
<evidence type="ECO:0000313" key="2">
    <source>
        <dbReference type="Proteomes" id="UP000634136"/>
    </source>
</evidence>
<comment type="caution">
    <text evidence="1">The sequence shown here is derived from an EMBL/GenBank/DDBJ whole genome shotgun (WGS) entry which is preliminary data.</text>
</comment>
<protein>
    <submittedName>
        <fullName evidence="1">Uncharacterized protein</fullName>
    </submittedName>
</protein>
<dbReference type="Proteomes" id="UP000634136">
    <property type="component" value="Unassembled WGS sequence"/>
</dbReference>
<dbReference type="AlphaFoldDB" id="A0A834TP83"/>
<sequence length="40" mass="4515">MAAQDKDPKLKTFGFWGTLPYEPQVAGGDHNPLFDVWSHL</sequence>
<accession>A0A834TP83</accession>
<name>A0A834TP83_9FABA</name>
<gene>
    <name evidence="1" type="ORF">G2W53_017042</name>
</gene>
<dbReference type="EMBL" id="JAAIUW010000006">
    <property type="protein sequence ID" value="KAF7825878.1"/>
    <property type="molecule type" value="Genomic_DNA"/>
</dbReference>